<organism evidence="1 2">
    <name type="scientific">Thomasclavelia ramosa DSM 1402</name>
    <dbReference type="NCBI Taxonomy" id="445974"/>
    <lineage>
        <taxon>Bacteria</taxon>
        <taxon>Bacillati</taxon>
        <taxon>Bacillota</taxon>
        <taxon>Erysipelotrichia</taxon>
        <taxon>Erysipelotrichales</taxon>
        <taxon>Coprobacillaceae</taxon>
        <taxon>Thomasclavelia</taxon>
    </lineage>
</organism>
<sequence>MCQECYVDERRCTSLLNSLVCLEKHTQYICGTCGRNICIECDLNEGYKGGLFHLKALKLLRCIYVQLIIVKKTCVIYRIENNNGELLIRFLVVLVI</sequence>
<dbReference type="Proteomes" id="UP000005798">
    <property type="component" value="Unassembled WGS sequence"/>
</dbReference>
<dbReference type="GeneID" id="64195943"/>
<protein>
    <submittedName>
        <fullName evidence="1">Uncharacterized protein</fullName>
    </submittedName>
</protein>
<keyword evidence="2" id="KW-1185">Reference proteome</keyword>
<proteinExistence type="predicted"/>
<dbReference type="AlphaFoldDB" id="B0N6Z1"/>
<dbReference type="RefSeq" id="WP_003538153.1">
    <property type="nucleotide sequence ID" value="NZ_CAXTKX010000011.1"/>
</dbReference>
<name>B0N6Z1_9FIRM</name>
<evidence type="ECO:0000313" key="2">
    <source>
        <dbReference type="Proteomes" id="UP000005798"/>
    </source>
</evidence>
<dbReference type="EMBL" id="ABFX02000008">
    <property type="protein sequence ID" value="EDS17579.1"/>
    <property type="molecule type" value="Genomic_DNA"/>
</dbReference>
<gene>
    <name evidence="1" type="ORF">CLORAM_02374</name>
</gene>
<evidence type="ECO:0000313" key="1">
    <source>
        <dbReference type="EMBL" id="EDS17579.1"/>
    </source>
</evidence>
<reference evidence="1" key="1">
    <citation type="submission" date="2007-11" db="EMBL/GenBank/DDBJ databases">
        <authorList>
            <person name="Fulton L."/>
            <person name="Clifton S."/>
            <person name="Fulton B."/>
            <person name="Xu J."/>
            <person name="Minx P."/>
            <person name="Pepin K.H."/>
            <person name="Johnson M."/>
            <person name="Thiruvilangam P."/>
            <person name="Bhonagiri V."/>
            <person name="Nash W.E."/>
            <person name="Mardis E.R."/>
            <person name="Wilson R.K."/>
        </authorList>
    </citation>
    <scope>NUCLEOTIDE SEQUENCE [LARGE SCALE GENOMIC DNA]</scope>
    <source>
        <strain evidence="1">DSM 1402</strain>
    </source>
</reference>
<accession>B0N6Z1</accession>
<comment type="caution">
    <text evidence="1">The sequence shown here is derived from an EMBL/GenBank/DDBJ whole genome shotgun (WGS) entry which is preliminary data.</text>
</comment>
<reference evidence="1" key="2">
    <citation type="submission" date="2014-06" db="EMBL/GenBank/DDBJ databases">
        <title>Draft genome sequence of Clostridium ramosum(DSM 1402).</title>
        <authorList>
            <person name="Sudarsanam P."/>
            <person name="Ley R."/>
            <person name="Guruge J."/>
            <person name="Turnbaugh P.J."/>
            <person name="Mahowald M."/>
            <person name="Liep D."/>
            <person name="Gordon J."/>
        </authorList>
    </citation>
    <scope>NUCLEOTIDE SEQUENCE</scope>
    <source>
        <strain evidence="1">DSM 1402</strain>
    </source>
</reference>
<dbReference type="HOGENOM" id="CLU_2355435_0_0_9"/>